<dbReference type="SUPFAM" id="SSF52738">
    <property type="entry name" value="Methylesterase CheB, C-terminal domain"/>
    <property type="match status" value="1"/>
</dbReference>
<dbReference type="HAMAP" id="MF_00099">
    <property type="entry name" value="CheB_chemtxs"/>
    <property type="match status" value="1"/>
</dbReference>
<comment type="function">
    <text evidence="5">Involved in chemotaxis. Part of a chemotaxis signal transduction system that modulates chemotaxis in response to various stimuli. Catalyzes the demethylation of specific methylglutamate residues introduced into the chemoreceptors (methyl-accepting chemotaxis proteins or MCP) by CheR. Also mediates the irreversible deamidation of specific glutamine residues to glutamic acid.</text>
</comment>
<evidence type="ECO:0000256" key="4">
    <source>
        <dbReference type="ARBA" id="ARBA00048267"/>
    </source>
</evidence>
<dbReference type="Gene3D" id="3.40.50.180">
    <property type="entry name" value="Methylesterase CheB, C-terminal domain"/>
    <property type="match status" value="1"/>
</dbReference>
<dbReference type="CDD" id="cd16432">
    <property type="entry name" value="CheB_Rec"/>
    <property type="match status" value="1"/>
</dbReference>
<feature type="domain" description="Response regulatory" evidence="9">
    <location>
        <begin position="22"/>
        <end position="140"/>
    </location>
</feature>
<accession>A0A248JN37</accession>
<dbReference type="Proteomes" id="UP000197153">
    <property type="component" value="Chromosome 1"/>
</dbReference>
<keyword evidence="12" id="KW-1185">Reference proteome</keyword>
<keyword evidence="1 5" id="KW-0963">Cytoplasm</keyword>
<dbReference type="EC" id="3.5.1.44" evidence="5"/>
<dbReference type="GO" id="GO:0000156">
    <property type="term" value="F:phosphorelay response regulator activity"/>
    <property type="evidence" value="ECO:0007669"/>
    <property type="project" value="InterPro"/>
</dbReference>
<dbReference type="GO" id="GO:0050568">
    <property type="term" value="F:protein-glutamine glutaminase activity"/>
    <property type="evidence" value="ECO:0007669"/>
    <property type="project" value="UniProtKB-UniRule"/>
</dbReference>
<dbReference type="InterPro" id="IPR011006">
    <property type="entry name" value="CheY-like_superfamily"/>
</dbReference>
<feature type="active site" evidence="5 6">
    <location>
        <position position="345"/>
    </location>
</feature>
<organism evidence="11 12">
    <name type="scientific">Nitrospirillum viridazoti CBAmc</name>
    <dbReference type="NCBI Taxonomy" id="1441467"/>
    <lineage>
        <taxon>Bacteria</taxon>
        <taxon>Pseudomonadati</taxon>
        <taxon>Pseudomonadota</taxon>
        <taxon>Alphaproteobacteria</taxon>
        <taxon>Rhodospirillales</taxon>
        <taxon>Azospirillaceae</taxon>
        <taxon>Nitrospirillum</taxon>
        <taxon>Nitrospirillum viridazoti</taxon>
    </lineage>
</organism>
<dbReference type="CDD" id="cd17541">
    <property type="entry name" value="REC_CheB-like"/>
    <property type="match status" value="1"/>
</dbReference>
<evidence type="ECO:0000256" key="2">
    <source>
        <dbReference type="ARBA" id="ARBA00022500"/>
    </source>
</evidence>
<dbReference type="PROSITE" id="PS50122">
    <property type="entry name" value="CHEB"/>
    <property type="match status" value="1"/>
</dbReference>
<dbReference type="AlphaFoldDB" id="A0A248JN37"/>
<protein>
    <recommendedName>
        <fullName evidence="5">Protein-glutamate methylesterase/protein-glutamine glutaminase</fullName>
        <ecNumber evidence="5">3.1.1.61</ecNumber>
        <ecNumber evidence="5">3.5.1.44</ecNumber>
    </recommendedName>
</protein>
<dbReference type="SUPFAM" id="SSF52172">
    <property type="entry name" value="CheY-like"/>
    <property type="match status" value="1"/>
</dbReference>
<comment type="PTM">
    <text evidence="5">Phosphorylated by CheA. Phosphorylation of the N-terminal regulatory domain activates the methylesterase activity.</text>
</comment>
<dbReference type="InterPro" id="IPR035909">
    <property type="entry name" value="CheB_C"/>
</dbReference>
<dbReference type="PANTHER" id="PTHR42872">
    <property type="entry name" value="PROTEIN-GLUTAMATE METHYLESTERASE/PROTEIN-GLUTAMINE GLUTAMINASE"/>
    <property type="match status" value="1"/>
</dbReference>
<dbReference type="PROSITE" id="PS50110">
    <property type="entry name" value="RESPONSE_REGULATORY"/>
    <property type="match status" value="1"/>
</dbReference>
<feature type="compositionally biased region" description="Low complexity" evidence="8">
    <location>
        <begin position="175"/>
        <end position="193"/>
    </location>
</feature>
<feature type="domain" description="CheB-type methylesterase" evidence="10">
    <location>
        <begin position="210"/>
        <end position="393"/>
    </location>
</feature>
<evidence type="ECO:0000256" key="8">
    <source>
        <dbReference type="SAM" id="MobiDB-lite"/>
    </source>
</evidence>
<dbReference type="PIRSF" id="PIRSF000876">
    <property type="entry name" value="RR_chemtxs_CheB"/>
    <property type="match status" value="1"/>
</dbReference>
<dbReference type="RefSeq" id="WP_088871033.1">
    <property type="nucleotide sequence ID" value="NZ_CP022110.1"/>
</dbReference>
<dbReference type="InterPro" id="IPR000673">
    <property type="entry name" value="Sig_transdc_resp-reg_Me-estase"/>
</dbReference>
<dbReference type="SMART" id="SM00448">
    <property type="entry name" value="REC"/>
    <property type="match status" value="1"/>
</dbReference>
<dbReference type="InterPro" id="IPR008248">
    <property type="entry name" value="CheB-like"/>
</dbReference>
<evidence type="ECO:0000256" key="3">
    <source>
        <dbReference type="ARBA" id="ARBA00022801"/>
    </source>
</evidence>
<dbReference type="Pfam" id="PF01339">
    <property type="entry name" value="CheB_methylest"/>
    <property type="match status" value="1"/>
</dbReference>
<dbReference type="EMBL" id="CP022110">
    <property type="protein sequence ID" value="ASG20132.1"/>
    <property type="molecule type" value="Genomic_DNA"/>
</dbReference>
<dbReference type="KEGG" id="nao:Y958_04300"/>
<comment type="similarity">
    <text evidence="5">Belongs to the CheB family.</text>
</comment>
<evidence type="ECO:0000256" key="5">
    <source>
        <dbReference type="HAMAP-Rule" id="MF_00099"/>
    </source>
</evidence>
<evidence type="ECO:0000256" key="6">
    <source>
        <dbReference type="PROSITE-ProRule" id="PRU00050"/>
    </source>
</evidence>
<feature type="modified residue" description="4-aspartylphosphate" evidence="5 7">
    <location>
        <position position="73"/>
    </location>
</feature>
<dbReference type="GO" id="GO:0005737">
    <property type="term" value="C:cytoplasm"/>
    <property type="evidence" value="ECO:0007669"/>
    <property type="project" value="UniProtKB-SubCell"/>
</dbReference>
<dbReference type="GO" id="GO:0008984">
    <property type="term" value="F:protein-glutamate methylesterase activity"/>
    <property type="evidence" value="ECO:0007669"/>
    <property type="project" value="UniProtKB-UniRule"/>
</dbReference>
<evidence type="ECO:0000259" key="9">
    <source>
        <dbReference type="PROSITE" id="PS50110"/>
    </source>
</evidence>
<dbReference type="GO" id="GO:0006935">
    <property type="term" value="P:chemotaxis"/>
    <property type="evidence" value="ECO:0007669"/>
    <property type="project" value="UniProtKB-UniRule"/>
</dbReference>
<feature type="active site" evidence="5 6">
    <location>
        <position position="222"/>
    </location>
</feature>
<comment type="domain">
    <text evidence="5">Contains a C-terminal catalytic domain, and an N-terminal region which modulates catalytic activity.</text>
</comment>
<dbReference type="NCBIfam" id="NF001965">
    <property type="entry name" value="PRK00742.1"/>
    <property type="match status" value="1"/>
</dbReference>
<comment type="catalytic activity">
    <reaction evidence="5">
        <text>L-glutaminyl-[protein] + H2O = L-glutamyl-[protein] + NH4(+)</text>
        <dbReference type="Rhea" id="RHEA:16441"/>
        <dbReference type="Rhea" id="RHEA-COMP:10207"/>
        <dbReference type="Rhea" id="RHEA-COMP:10208"/>
        <dbReference type="ChEBI" id="CHEBI:15377"/>
        <dbReference type="ChEBI" id="CHEBI:28938"/>
        <dbReference type="ChEBI" id="CHEBI:29973"/>
        <dbReference type="ChEBI" id="CHEBI:30011"/>
        <dbReference type="EC" id="3.5.1.44"/>
    </reaction>
</comment>
<sequence>MNDIPGRPQAASSAASTTEPYRVMVVDDSAVIRGLLTRTLEGDGTIRVVASVANGQMAINTLQRQTLDVIVLDIEMPVMDGLTALPQLIAADPAVKVIMASTLTAKNADISLRALRAGASDYVTKPSSTRELTGAESFKAELVSKVQALGEAARRADPSKGAPSRPLAPRPVAAPAPGAAPAAAPTGTAAPSPIRSRLLDHGPVVLRPAPDIRPDIIAIGRSPGGPQALFEVMANFRGGLHQPIVITQHMPATFTTILAEHITRQCGIECAEAKDGEPIVGGRAYVAPGDNHFLLVSRNGVTTAQLTKDPPENFCRPAVDPMLRSIVKIYGRKVLAVILTGMGHDGRGGCDQVVQAGGMVVGQDEASSVVWGMPGAVATAGLCSSILPLKEIGPFIRKIALRTAA</sequence>
<proteinExistence type="inferred from homology"/>
<dbReference type="InterPro" id="IPR001789">
    <property type="entry name" value="Sig_transdc_resp-reg_receiver"/>
</dbReference>
<evidence type="ECO:0000256" key="1">
    <source>
        <dbReference type="ARBA" id="ARBA00022490"/>
    </source>
</evidence>
<evidence type="ECO:0000313" key="12">
    <source>
        <dbReference type="Proteomes" id="UP000197153"/>
    </source>
</evidence>
<dbReference type="EC" id="3.1.1.61" evidence="5"/>
<feature type="active site" evidence="5 6">
    <location>
        <position position="249"/>
    </location>
</feature>
<name>A0A248JN37_9PROT</name>
<comment type="subcellular location">
    <subcellularLocation>
        <location evidence="5">Cytoplasm</location>
    </subcellularLocation>
</comment>
<feature type="region of interest" description="Disordered" evidence="8">
    <location>
        <begin position="150"/>
        <end position="196"/>
    </location>
</feature>
<gene>
    <name evidence="5" type="primary">cheB</name>
    <name evidence="11" type="ORF">Y958_04300</name>
</gene>
<keyword evidence="5 7" id="KW-0597">Phosphoprotein</keyword>
<keyword evidence="2 5" id="KW-0145">Chemotaxis</keyword>
<evidence type="ECO:0000313" key="11">
    <source>
        <dbReference type="EMBL" id="ASG20132.1"/>
    </source>
</evidence>
<dbReference type="Pfam" id="PF00072">
    <property type="entry name" value="Response_reg"/>
    <property type="match status" value="1"/>
</dbReference>
<reference evidence="11 12" key="1">
    <citation type="submission" date="2017-06" db="EMBL/GenBank/DDBJ databases">
        <title>Complete genome sequence of Nitrospirillum amazonense strain CBAmC, an endophytic nitrogen-fixing and plant growth-promoting bacterium, isolated from sugarcane.</title>
        <authorList>
            <person name="Schwab S."/>
            <person name="dos Santos Teixeira K.R."/>
            <person name="Simoes Araujo J.L."/>
            <person name="Soares Vidal M."/>
            <person name="Borges de Freitas H.R."/>
            <person name="Rivello Crivelaro A.L."/>
            <person name="Bueno de Camargo Nunes A."/>
            <person name="dos Santos C.M."/>
            <person name="Palmeira da Silva Rosa D."/>
            <person name="da Silva Padilha D."/>
            <person name="da Silva E."/>
            <person name="Araujo Terra L."/>
            <person name="Soares Mendes V."/>
            <person name="Farinelli L."/>
            <person name="Magalhaes Cruz L."/>
            <person name="Baldani J.I."/>
        </authorList>
    </citation>
    <scope>NUCLEOTIDE SEQUENCE [LARGE SCALE GENOMIC DNA]</scope>
    <source>
        <strain evidence="11 12">CBAmC</strain>
    </source>
</reference>
<comment type="catalytic activity">
    <reaction evidence="4 5">
        <text>[protein]-L-glutamate 5-O-methyl ester + H2O = L-glutamyl-[protein] + methanol + H(+)</text>
        <dbReference type="Rhea" id="RHEA:23236"/>
        <dbReference type="Rhea" id="RHEA-COMP:10208"/>
        <dbReference type="Rhea" id="RHEA-COMP:10311"/>
        <dbReference type="ChEBI" id="CHEBI:15377"/>
        <dbReference type="ChEBI" id="CHEBI:15378"/>
        <dbReference type="ChEBI" id="CHEBI:17790"/>
        <dbReference type="ChEBI" id="CHEBI:29973"/>
        <dbReference type="ChEBI" id="CHEBI:82795"/>
        <dbReference type="EC" id="3.1.1.61"/>
    </reaction>
</comment>
<dbReference type="Gene3D" id="3.40.50.2300">
    <property type="match status" value="1"/>
</dbReference>
<keyword evidence="3 5" id="KW-0378">Hydrolase</keyword>
<evidence type="ECO:0000259" key="10">
    <source>
        <dbReference type="PROSITE" id="PS50122"/>
    </source>
</evidence>
<dbReference type="PANTHER" id="PTHR42872:SF3">
    <property type="entry name" value="PROTEIN-GLUTAMATE METHYLESTERASE_PROTEIN-GLUTAMINE GLUTAMINASE 1"/>
    <property type="match status" value="1"/>
</dbReference>
<evidence type="ECO:0000256" key="7">
    <source>
        <dbReference type="PROSITE-ProRule" id="PRU00169"/>
    </source>
</evidence>